<reference evidence="3 4" key="1">
    <citation type="submission" date="2014-10" db="EMBL/GenBank/DDBJ databases">
        <title>Draft genome of the hookworm Ancylostoma caninum.</title>
        <authorList>
            <person name="Mitreva M."/>
        </authorList>
    </citation>
    <scope>NUCLEOTIDE SEQUENCE [LARGE SCALE GENOMIC DNA]</scope>
    <source>
        <strain evidence="3 4">Baltimore</strain>
    </source>
</reference>
<accession>A0A368F459</accession>
<protein>
    <submittedName>
        <fullName evidence="3">Uncharacterized protein</fullName>
    </submittedName>
</protein>
<evidence type="ECO:0000313" key="3">
    <source>
        <dbReference type="EMBL" id="RCN26886.1"/>
    </source>
</evidence>
<evidence type="ECO:0000256" key="1">
    <source>
        <dbReference type="SAM" id="MobiDB-lite"/>
    </source>
</evidence>
<name>A0A368F459_ANCCA</name>
<keyword evidence="4" id="KW-1185">Reference proteome</keyword>
<keyword evidence="2" id="KW-1133">Transmembrane helix</keyword>
<evidence type="ECO:0000313" key="4">
    <source>
        <dbReference type="Proteomes" id="UP000252519"/>
    </source>
</evidence>
<organism evidence="3 4">
    <name type="scientific">Ancylostoma caninum</name>
    <name type="common">Dog hookworm</name>
    <dbReference type="NCBI Taxonomy" id="29170"/>
    <lineage>
        <taxon>Eukaryota</taxon>
        <taxon>Metazoa</taxon>
        <taxon>Ecdysozoa</taxon>
        <taxon>Nematoda</taxon>
        <taxon>Chromadorea</taxon>
        <taxon>Rhabditida</taxon>
        <taxon>Rhabditina</taxon>
        <taxon>Rhabditomorpha</taxon>
        <taxon>Strongyloidea</taxon>
        <taxon>Ancylostomatidae</taxon>
        <taxon>Ancylostomatinae</taxon>
        <taxon>Ancylostoma</taxon>
    </lineage>
</organism>
<dbReference type="AlphaFoldDB" id="A0A368F459"/>
<dbReference type="OrthoDB" id="10570015at2759"/>
<proteinExistence type="predicted"/>
<feature type="region of interest" description="Disordered" evidence="1">
    <location>
        <begin position="100"/>
        <end position="122"/>
    </location>
</feature>
<feature type="compositionally biased region" description="Acidic residues" evidence="1">
    <location>
        <begin position="105"/>
        <end position="116"/>
    </location>
</feature>
<dbReference type="Proteomes" id="UP000252519">
    <property type="component" value="Unassembled WGS sequence"/>
</dbReference>
<keyword evidence="2" id="KW-0472">Membrane</keyword>
<evidence type="ECO:0000256" key="2">
    <source>
        <dbReference type="SAM" id="Phobius"/>
    </source>
</evidence>
<comment type="caution">
    <text evidence="3">The sequence shown here is derived from an EMBL/GenBank/DDBJ whole genome shotgun (WGS) entry which is preliminary data.</text>
</comment>
<keyword evidence="2" id="KW-0812">Transmembrane</keyword>
<gene>
    <name evidence="3" type="ORF">ANCCAN_27386</name>
</gene>
<feature type="transmembrane region" description="Helical" evidence="2">
    <location>
        <begin position="74"/>
        <end position="93"/>
    </location>
</feature>
<dbReference type="EMBL" id="JOJR01005728">
    <property type="protein sequence ID" value="RCN26886.1"/>
    <property type="molecule type" value="Genomic_DNA"/>
</dbReference>
<sequence>MDSFCVVSDQSTICFCPDSCNNHAASMTNAMEHSRGREYGVAYHRYYKNFVPVSEARTSQILSCLINEFKSGTIQSAGAAGPLIMLLVAHCIFTSMEKKRRQEEAELGPEEPEEGGEGAPLEGEQVSFFVAASTQRDESGFHGKARP</sequence>